<dbReference type="EMBL" id="SOBG01000002">
    <property type="protein sequence ID" value="TDT71778.1"/>
    <property type="molecule type" value="Genomic_DNA"/>
</dbReference>
<evidence type="ECO:0000256" key="1">
    <source>
        <dbReference type="SAM" id="Phobius"/>
    </source>
</evidence>
<evidence type="ECO:0000313" key="2">
    <source>
        <dbReference type="EMBL" id="TDT71778.1"/>
    </source>
</evidence>
<keyword evidence="3" id="KW-1185">Reference proteome</keyword>
<protein>
    <submittedName>
        <fullName evidence="2">Uncharacterized membrane protein YdcZ (DUF606 family)</fullName>
    </submittedName>
</protein>
<dbReference type="AlphaFoldDB" id="A0AA46DZJ0"/>
<dbReference type="PANTHER" id="PTHR34821">
    <property type="entry name" value="INNER MEMBRANE PROTEIN YDCZ"/>
    <property type="match status" value="1"/>
</dbReference>
<gene>
    <name evidence="2" type="ORF">EV215_0462</name>
</gene>
<dbReference type="RefSeq" id="WP_134112374.1">
    <property type="nucleotide sequence ID" value="NZ_SOBG01000002.1"/>
</dbReference>
<comment type="caution">
    <text evidence="2">The sequence shown here is derived from an EMBL/GenBank/DDBJ whole genome shotgun (WGS) entry which is preliminary data.</text>
</comment>
<keyword evidence="1" id="KW-1133">Transmembrane helix</keyword>
<dbReference type="GO" id="GO:0005886">
    <property type="term" value="C:plasma membrane"/>
    <property type="evidence" value="ECO:0007669"/>
    <property type="project" value="TreeGrafter"/>
</dbReference>
<feature type="transmembrane region" description="Helical" evidence="1">
    <location>
        <begin position="90"/>
        <end position="111"/>
    </location>
</feature>
<name>A0AA46DZJ0_9FUSO</name>
<feature type="transmembrane region" description="Helical" evidence="1">
    <location>
        <begin position="34"/>
        <end position="52"/>
    </location>
</feature>
<evidence type="ECO:0000313" key="3">
    <source>
        <dbReference type="Proteomes" id="UP000294678"/>
    </source>
</evidence>
<accession>A0AA46DZJ0</accession>
<feature type="transmembrane region" description="Helical" evidence="1">
    <location>
        <begin position="64"/>
        <end position="84"/>
    </location>
</feature>
<dbReference type="Proteomes" id="UP000294678">
    <property type="component" value="Unassembled WGS sequence"/>
</dbReference>
<keyword evidence="1" id="KW-0812">Transmembrane</keyword>
<proteinExistence type="predicted"/>
<dbReference type="PANTHER" id="PTHR34821:SF2">
    <property type="entry name" value="INNER MEMBRANE PROTEIN YDCZ"/>
    <property type="match status" value="1"/>
</dbReference>
<dbReference type="Pfam" id="PF04657">
    <property type="entry name" value="DMT_YdcZ"/>
    <property type="match status" value="1"/>
</dbReference>
<sequence length="136" mass="15326">MYFLLAFLVGVLVLLSIIINSKLANCMGMYSSMIITYFISIIILLVSMIFFNKNIVVDFSIDNFYIYLGGALGIIVLFLSNNIVGKIPAVNMTIFIIVGQLITAFIIELIMYNNFEIKKVLGNLIILYGIKKLPRK</sequence>
<keyword evidence="1" id="KW-0472">Membrane</keyword>
<reference evidence="2 3" key="1">
    <citation type="submission" date="2019-03" db="EMBL/GenBank/DDBJ databases">
        <title>Genomic Encyclopedia of Type Strains, Phase IV (KMG-IV): sequencing the most valuable type-strain genomes for metagenomic binning, comparative biology and taxonomic classification.</title>
        <authorList>
            <person name="Goeker M."/>
        </authorList>
    </citation>
    <scope>NUCLEOTIDE SEQUENCE [LARGE SCALE GENOMIC DNA]</scope>
    <source>
        <strain evidence="2 3">DSM 100055</strain>
    </source>
</reference>
<dbReference type="InterPro" id="IPR006750">
    <property type="entry name" value="YdcZ"/>
</dbReference>
<organism evidence="2 3">
    <name type="scientific">Hypnocyclicus thermotrophus</name>
    <dbReference type="NCBI Taxonomy" id="1627895"/>
    <lineage>
        <taxon>Bacteria</taxon>
        <taxon>Fusobacteriati</taxon>
        <taxon>Fusobacteriota</taxon>
        <taxon>Fusobacteriia</taxon>
        <taxon>Fusobacteriales</taxon>
        <taxon>Fusobacteriaceae</taxon>
        <taxon>Hypnocyclicus</taxon>
    </lineage>
</organism>